<evidence type="ECO:0000256" key="2">
    <source>
        <dbReference type="ARBA" id="ARBA00022679"/>
    </source>
</evidence>
<dbReference type="GO" id="GO:0003723">
    <property type="term" value="F:RNA binding"/>
    <property type="evidence" value="ECO:0007669"/>
    <property type="project" value="UniProtKB-UniRule"/>
</dbReference>
<evidence type="ECO:0000313" key="8">
    <source>
        <dbReference type="Proteomes" id="UP000058074"/>
    </source>
</evidence>
<comment type="caution">
    <text evidence="5">Lacks conserved residue(s) required for the propagation of feature annotation.</text>
</comment>
<dbReference type="PATRIC" id="fig|33050.5.peg.2475"/>
<gene>
    <name evidence="7" type="ORF">AN936_11975</name>
</gene>
<dbReference type="CDD" id="cd02440">
    <property type="entry name" value="AdoMet_MTases"/>
    <property type="match status" value="1"/>
</dbReference>
<dbReference type="SUPFAM" id="SSF53335">
    <property type="entry name" value="S-adenosyl-L-methionine-dependent methyltransferases"/>
    <property type="match status" value="1"/>
</dbReference>
<dbReference type="Pfam" id="PF01189">
    <property type="entry name" value="Methyltr_RsmB-F"/>
    <property type="match status" value="1"/>
</dbReference>
<evidence type="ECO:0000259" key="6">
    <source>
        <dbReference type="PROSITE" id="PS51686"/>
    </source>
</evidence>
<comment type="similarity">
    <text evidence="5">Belongs to the class I-like SAM-binding methyltransferase superfamily. RsmB/NOP family.</text>
</comment>
<keyword evidence="2 5" id="KW-0808">Transferase</keyword>
<dbReference type="KEGG" id="smag:AN936_11975"/>
<proteinExistence type="inferred from homology"/>
<name>A0A0N7GSL6_SPHMC</name>
<dbReference type="EMBL" id="CP012700">
    <property type="protein sequence ID" value="ALH81059.1"/>
    <property type="molecule type" value="Genomic_DNA"/>
</dbReference>
<dbReference type="InterPro" id="IPR049560">
    <property type="entry name" value="MeTrfase_RsmB-F_NOP2_cat"/>
</dbReference>
<feature type="active site" description="Nucleophile" evidence="5">
    <location>
        <position position="335"/>
    </location>
</feature>
<keyword evidence="1 5" id="KW-0489">Methyltransferase</keyword>
<dbReference type="PRINTS" id="PR02008">
    <property type="entry name" value="RCMTFAMILY"/>
</dbReference>
<evidence type="ECO:0000313" key="7">
    <source>
        <dbReference type="EMBL" id="ALH81059.1"/>
    </source>
</evidence>
<dbReference type="GO" id="GO:0008173">
    <property type="term" value="F:RNA methyltransferase activity"/>
    <property type="evidence" value="ECO:0007669"/>
    <property type="project" value="InterPro"/>
</dbReference>
<dbReference type="AlphaFoldDB" id="A0A0N7GSL6"/>
<keyword evidence="4 5" id="KW-0694">RNA-binding</keyword>
<dbReference type="Gene3D" id="3.40.50.150">
    <property type="entry name" value="Vaccinia Virus protein VP39"/>
    <property type="match status" value="1"/>
</dbReference>
<accession>A0A0N7GSL6</accession>
<reference evidence="7 8" key="1">
    <citation type="journal article" date="2015" name="Genome Announc.">
        <title>Complete Genome Sequence of Polypropylene Glycol- and Polyethylene Glycol-Degrading Sphingopyxis macrogoltabida Strain EY-1.</title>
        <authorList>
            <person name="Ohtsubo Y."/>
            <person name="Nagata Y."/>
            <person name="Numata M."/>
            <person name="Tsuchikane K."/>
            <person name="Hosoyama A."/>
            <person name="Yamazoe A."/>
            <person name="Tsuda M."/>
            <person name="Fujita N."/>
            <person name="Kawai F."/>
        </authorList>
    </citation>
    <scope>NUCLEOTIDE SEQUENCE [LARGE SCALE GENOMIC DNA]</scope>
    <source>
        <strain evidence="7 8">EY-1</strain>
    </source>
</reference>
<feature type="binding site" evidence="5">
    <location>
        <position position="234"/>
    </location>
    <ligand>
        <name>S-adenosyl-L-methionine</name>
        <dbReference type="ChEBI" id="CHEBI:59789"/>
    </ligand>
</feature>
<feature type="binding site" evidence="5">
    <location>
        <position position="261"/>
    </location>
    <ligand>
        <name>S-adenosyl-L-methionine</name>
        <dbReference type="ChEBI" id="CHEBI:59789"/>
    </ligand>
</feature>
<dbReference type="PANTHER" id="PTHR22807">
    <property type="entry name" value="NOP2 YEAST -RELATED NOL1/NOP2/FMU SUN DOMAIN-CONTAINING"/>
    <property type="match status" value="1"/>
</dbReference>
<feature type="domain" description="SAM-dependent MTase RsmB/NOP-type" evidence="6">
    <location>
        <begin position="119"/>
        <end position="395"/>
    </location>
</feature>
<sequence length="396" mass="41732">MTPAARIQAAIEILDAIAAAAREGGAPADAIFAEAMRARRYAGSKDRRAIRAHVYDAIRLVRSAPASGRAAMLALADADRDVAALFDGSAYGPAPIAPGEARAESGVAAEALIGLFDPLVGEHEHEAMLVRAPLDLRANRLKAVRDEITALFPEGSAIRGADDGWRLPPETAAVQHPAYADGLFEVQDAASQYASAALDAGPEQAIVDLCAGGGGKTLAIASLAGNGADILASDTNRARLQQLPPRATRAGASNIETRLLDPGKEADMLADRRGRADRVFVDAPCSGSGTWRRSPELRWRLTPSRLERHLADQRKLIDLGADLVAPGGKLLYAVCSVIEREGRAQVDDFLNRHSGWTADSGYLPDGIGRAAGAGFLLTPAHDGCDGFFLARLTRPC</sequence>
<dbReference type="GO" id="GO:0001510">
    <property type="term" value="P:RNA methylation"/>
    <property type="evidence" value="ECO:0007669"/>
    <property type="project" value="InterPro"/>
</dbReference>
<dbReference type="PANTHER" id="PTHR22807:SF53">
    <property type="entry name" value="RIBOSOMAL RNA SMALL SUBUNIT METHYLTRANSFERASE B-RELATED"/>
    <property type="match status" value="1"/>
</dbReference>
<dbReference type="Proteomes" id="UP000058074">
    <property type="component" value="Chromosome"/>
</dbReference>
<evidence type="ECO:0000256" key="5">
    <source>
        <dbReference type="PROSITE-ProRule" id="PRU01023"/>
    </source>
</evidence>
<dbReference type="RefSeq" id="WP_054588341.1">
    <property type="nucleotide sequence ID" value="NZ_CP012700.1"/>
</dbReference>
<dbReference type="InterPro" id="IPR001678">
    <property type="entry name" value="MeTrfase_RsmB-F_NOP2_dom"/>
</dbReference>
<keyword evidence="3 5" id="KW-0949">S-adenosyl-L-methionine</keyword>
<organism evidence="7 8">
    <name type="scientific">Sphingopyxis macrogoltabida</name>
    <name type="common">Sphingomonas macrogoltabidus</name>
    <dbReference type="NCBI Taxonomy" id="33050"/>
    <lineage>
        <taxon>Bacteria</taxon>
        <taxon>Pseudomonadati</taxon>
        <taxon>Pseudomonadota</taxon>
        <taxon>Alphaproteobacteria</taxon>
        <taxon>Sphingomonadales</taxon>
        <taxon>Sphingomonadaceae</taxon>
        <taxon>Sphingopyxis</taxon>
    </lineage>
</organism>
<protein>
    <submittedName>
        <fullName evidence="7">RNA methyltransferase</fullName>
    </submittedName>
</protein>
<evidence type="ECO:0000256" key="1">
    <source>
        <dbReference type="ARBA" id="ARBA00022603"/>
    </source>
</evidence>
<evidence type="ECO:0000256" key="3">
    <source>
        <dbReference type="ARBA" id="ARBA00022691"/>
    </source>
</evidence>
<dbReference type="InterPro" id="IPR029063">
    <property type="entry name" value="SAM-dependent_MTases_sf"/>
</dbReference>
<dbReference type="InterPro" id="IPR023267">
    <property type="entry name" value="RCMT"/>
</dbReference>
<evidence type="ECO:0000256" key="4">
    <source>
        <dbReference type="ARBA" id="ARBA00022884"/>
    </source>
</evidence>
<feature type="binding site" evidence="5">
    <location>
        <position position="282"/>
    </location>
    <ligand>
        <name>S-adenosyl-L-methionine</name>
        <dbReference type="ChEBI" id="CHEBI:59789"/>
    </ligand>
</feature>
<dbReference type="OrthoDB" id="9810297at2"/>
<dbReference type="PROSITE" id="PS51686">
    <property type="entry name" value="SAM_MT_RSMB_NOP"/>
    <property type="match status" value="1"/>
</dbReference>